<dbReference type="EMBL" id="CAQQ02159135">
    <property type="status" value="NOT_ANNOTATED_CDS"/>
    <property type="molecule type" value="Genomic_DNA"/>
</dbReference>
<name>T1GM07_MEGSC</name>
<dbReference type="EnsemblMetazoa" id="MESCA004575-RA">
    <property type="protein sequence ID" value="MESCA004575-PA"/>
    <property type="gene ID" value="MESCA004575"/>
</dbReference>
<reference evidence="2" key="1">
    <citation type="submission" date="2013-02" db="EMBL/GenBank/DDBJ databases">
        <authorList>
            <person name="Hughes D."/>
        </authorList>
    </citation>
    <scope>NUCLEOTIDE SEQUENCE</scope>
    <source>
        <strain>Durham</strain>
        <strain evidence="2">NC isolate 2 -- Noor lab</strain>
    </source>
</reference>
<evidence type="ECO:0000313" key="1">
    <source>
        <dbReference type="EnsemblMetazoa" id="MESCA004575-PA"/>
    </source>
</evidence>
<accession>T1GM07</accession>
<protein>
    <submittedName>
        <fullName evidence="1">Uncharacterized protein</fullName>
    </submittedName>
</protein>
<dbReference type="EMBL" id="CAQQ02159136">
    <property type="status" value="NOT_ANNOTATED_CDS"/>
    <property type="molecule type" value="Genomic_DNA"/>
</dbReference>
<proteinExistence type="predicted"/>
<dbReference type="AlphaFoldDB" id="T1GM07"/>
<sequence length="88" mass="9949">MFDRKTKILTRKPTHFELTKNINVDIRSIIYNSNTFVRLSGVGSMVDLGLKRKTLERALLDERPSGTDTEAIETCGEGLTDYEVAAMR</sequence>
<reference evidence="1" key="2">
    <citation type="submission" date="2015-06" db="UniProtKB">
        <authorList>
            <consortium name="EnsemblMetazoa"/>
        </authorList>
    </citation>
    <scope>IDENTIFICATION</scope>
</reference>
<keyword evidence="2" id="KW-1185">Reference proteome</keyword>
<evidence type="ECO:0000313" key="2">
    <source>
        <dbReference type="Proteomes" id="UP000015102"/>
    </source>
</evidence>
<organism evidence="1 2">
    <name type="scientific">Megaselia scalaris</name>
    <name type="common">Humpbacked fly</name>
    <name type="synonym">Phora scalaris</name>
    <dbReference type="NCBI Taxonomy" id="36166"/>
    <lineage>
        <taxon>Eukaryota</taxon>
        <taxon>Metazoa</taxon>
        <taxon>Ecdysozoa</taxon>
        <taxon>Arthropoda</taxon>
        <taxon>Hexapoda</taxon>
        <taxon>Insecta</taxon>
        <taxon>Pterygota</taxon>
        <taxon>Neoptera</taxon>
        <taxon>Endopterygota</taxon>
        <taxon>Diptera</taxon>
        <taxon>Brachycera</taxon>
        <taxon>Muscomorpha</taxon>
        <taxon>Platypezoidea</taxon>
        <taxon>Phoridae</taxon>
        <taxon>Megaseliini</taxon>
        <taxon>Megaselia</taxon>
    </lineage>
</organism>
<dbReference type="HOGENOM" id="CLU_2471641_0_0_1"/>
<dbReference type="Proteomes" id="UP000015102">
    <property type="component" value="Unassembled WGS sequence"/>
</dbReference>